<name>A0A9D3NDD9_9TELE</name>
<keyword evidence="3" id="KW-1185">Reference proteome</keyword>
<organism evidence="2 3">
    <name type="scientific">Hemibagrus wyckioides</name>
    <dbReference type="NCBI Taxonomy" id="337641"/>
    <lineage>
        <taxon>Eukaryota</taxon>
        <taxon>Metazoa</taxon>
        <taxon>Chordata</taxon>
        <taxon>Craniata</taxon>
        <taxon>Vertebrata</taxon>
        <taxon>Euteleostomi</taxon>
        <taxon>Actinopterygii</taxon>
        <taxon>Neopterygii</taxon>
        <taxon>Teleostei</taxon>
        <taxon>Ostariophysi</taxon>
        <taxon>Siluriformes</taxon>
        <taxon>Bagridae</taxon>
        <taxon>Hemibagrus</taxon>
    </lineage>
</organism>
<feature type="region of interest" description="Disordered" evidence="1">
    <location>
        <begin position="48"/>
        <end position="68"/>
    </location>
</feature>
<reference evidence="2 3" key="1">
    <citation type="submission" date="2021-06" db="EMBL/GenBank/DDBJ databases">
        <title>Chromosome-level genome assembly of the red-tail catfish (Hemibagrus wyckioides).</title>
        <authorList>
            <person name="Shao F."/>
        </authorList>
    </citation>
    <scope>NUCLEOTIDE SEQUENCE [LARGE SCALE GENOMIC DNA]</scope>
    <source>
        <strain evidence="2">EC202008001</strain>
        <tissue evidence="2">Blood</tissue>
    </source>
</reference>
<evidence type="ECO:0000256" key="1">
    <source>
        <dbReference type="SAM" id="MobiDB-lite"/>
    </source>
</evidence>
<proteinExistence type="predicted"/>
<gene>
    <name evidence="2" type="ORF">KOW79_017316</name>
</gene>
<evidence type="ECO:0000313" key="3">
    <source>
        <dbReference type="Proteomes" id="UP000824219"/>
    </source>
</evidence>
<dbReference type="AlphaFoldDB" id="A0A9D3NDD9"/>
<feature type="compositionally biased region" description="Basic and acidic residues" evidence="1">
    <location>
        <begin position="58"/>
        <end position="68"/>
    </location>
</feature>
<dbReference type="EMBL" id="JAHKSW010000021">
    <property type="protein sequence ID" value="KAG7318842.1"/>
    <property type="molecule type" value="Genomic_DNA"/>
</dbReference>
<sequence length="68" mass="7516">MFTVVLDDRPSAGMKVHESPAPLNRFLAYEQTGLLFVARGSFDLFEKVTGGTETPVPRQEKPAASHLR</sequence>
<dbReference type="Proteomes" id="UP000824219">
    <property type="component" value="Linkage Group LG21"/>
</dbReference>
<comment type="caution">
    <text evidence="2">The sequence shown here is derived from an EMBL/GenBank/DDBJ whole genome shotgun (WGS) entry which is preliminary data.</text>
</comment>
<accession>A0A9D3NDD9</accession>
<protein>
    <submittedName>
        <fullName evidence="2">Uncharacterized protein</fullName>
    </submittedName>
</protein>
<evidence type="ECO:0000313" key="2">
    <source>
        <dbReference type="EMBL" id="KAG7318842.1"/>
    </source>
</evidence>